<dbReference type="Proteomes" id="UP000283485">
    <property type="component" value="Unassembled WGS sequence"/>
</dbReference>
<evidence type="ECO:0000313" key="6">
    <source>
        <dbReference type="Proteomes" id="UP000260862"/>
    </source>
</evidence>
<dbReference type="EMBL" id="QSTF01000050">
    <property type="protein sequence ID" value="RGM35753.1"/>
    <property type="molecule type" value="Genomic_DNA"/>
</dbReference>
<sequence>MKLTMLKIMLLLTVIFMKIEVTEAVSCNQVSNDFPNLSTVSCQRETKETLNFIHATLDKAHNLFSTLNRDNSFNRLLTDKRVVRNDEQNINFFLRLLLFYHSLREVGLLKDKECLYPSTNIHCVIPSCRYYVFAMRKIII</sequence>
<name>A0A3E4N3X7_9BACT</name>
<organism evidence="1 6">
    <name type="scientific">Phocaeicola plebeius</name>
    <dbReference type="NCBI Taxonomy" id="310297"/>
    <lineage>
        <taxon>Bacteria</taxon>
        <taxon>Pseudomonadati</taxon>
        <taxon>Bacteroidota</taxon>
        <taxon>Bacteroidia</taxon>
        <taxon>Bacteroidales</taxon>
        <taxon>Bacteroidaceae</taxon>
        <taxon>Phocaeicola</taxon>
    </lineage>
</organism>
<dbReference type="Proteomes" id="UP000285109">
    <property type="component" value="Unassembled WGS sequence"/>
</dbReference>
<dbReference type="EMBL" id="QRQK01000014">
    <property type="protein sequence ID" value="RHM96777.1"/>
    <property type="molecule type" value="Genomic_DNA"/>
</dbReference>
<gene>
    <name evidence="3" type="ORF">DW653_07125</name>
    <name evidence="4" type="ORF">DWZ34_08250</name>
    <name evidence="2" type="ORF">DXC17_14400</name>
    <name evidence="1" type="ORF">DXD04_05450</name>
</gene>
<accession>A0A3E4N3X7</accession>
<evidence type="ECO:0000313" key="1">
    <source>
        <dbReference type="EMBL" id="RGK56775.1"/>
    </source>
</evidence>
<evidence type="ECO:0000313" key="2">
    <source>
        <dbReference type="EMBL" id="RGM35753.1"/>
    </source>
</evidence>
<evidence type="ECO:0000313" key="4">
    <source>
        <dbReference type="EMBL" id="RHM96777.1"/>
    </source>
</evidence>
<reference evidence="5 6" key="1">
    <citation type="submission" date="2018-08" db="EMBL/GenBank/DDBJ databases">
        <title>A genome reference for cultivated species of the human gut microbiota.</title>
        <authorList>
            <person name="Zou Y."/>
            <person name="Xue W."/>
            <person name="Luo G."/>
        </authorList>
    </citation>
    <scope>NUCLEOTIDE SEQUENCE [LARGE SCALE GENOMIC DNA]</scope>
    <source>
        <strain evidence="4 8">AF31-28B-AC</strain>
        <strain evidence="3 7">AM23-23</strain>
        <strain evidence="2 5">OM08-14</strain>
        <strain evidence="1 6">TF10-3AC</strain>
    </source>
</reference>
<comment type="caution">
    <text evidence="1">The sequence shown here is derived from an EMBL/GenBank/DDBJ whole genome shotgun (WGS) entry which is preliminary data.</text>
</comment>
<dbReference type="Proteomes" id="UP000260862">
    <property type="component" value="Unassembled WGS sequence"/>
</dbReference>
<evidence type="ECO:0000313" key="7">
    <source>
        <dbReference type="Proteomes" id="UP000283485"/>
    </source>
</evidence>
<evidence type="ECO:0000313" key="5">
    <source>
        <dbReference type="Proteomes" id="UP000260780"/>
    </source>
</evidence>
<protein>
    <submittedName>
        <fullName evidence="1">Uncharacterized protein</fullName>
    </submittedName>
</protein>
<evidence type="ECO:0000313" key="3">
    <source>
        <dbReference type="EMBL" id="RHF91438.1"/>
    </source>
</evidence>
<dbReference type="RefSeq" id="WP_117671559.1">
    <property type="nucleotide sequence ID" value="NZ_CABOGR010000008.1"/>
</dbReference>
<keyword evidence="6" id="KW-1185">Reference proteome</keyword>
<dbReference type="EMBL" id="QSQT01000008">
    <property type="protein sequence ID" value="RGK56775.1"/>
    <property type="molecule type" value="Genomic_DNA"/>
</dbReference>
<dbReference type="Proteomes" id="UP000260780">
    <property type="component" value="Unassembled WGS sequence"/>
</dbReference>
<dbReference type="AlphaFoldDB" id="A0A3E4N3X7"/>
<proteinExistence type="predicted"/>
<evidence type="ECO:0000313" key="8">
    <source>
        <dbReference type="Proteomes" id="UP000285109"/>
    </source>
</evidence>
<dbReference type="EMBL" id="QRHQ01000010">
    <property type="protein sequence ID" value="RHF91438.1"/>
    <property type="molecule type" value="Genomic_DNA"/>
</dbReference>